<dbReference type="eggNOG" id="KOG1721">
    <property type="taxonomic scope" value="Eukaryota"/>
</dbReference>
<dbReference type="GO" id="GO:0005634">
    <property type="term" value="C:nucleus"/>
    <property type="evidence" value="ECO:0007669"/>
    <property type="project" value="UniProtKB-SubCell"/>
</dbReference>
<evidence type="ECO:0000256" key="9">
    <source>
        <dbReference type="PROSITE-ProRule" id="PRU00042"/>
    </source>
</evidence>
<keyword evidence="5" id="KW-0862">Zinc</keyword>
<dbReference type="FunFam" id="3.30.160.60:FF:001384">
    <property type="entry name" value="Zinc finger protein"/>
    <property type="match status" value="1"/>
</dbReference>
<name>Q7QGJ5_ANOGA</name>
<reference evidence="11" key="1">
    <citation type="journal article" date="2002" name="Science">
        <title>The genome sequence of the malaria mosquito Anopheles gambiae.</title>
        <authorList>
            <person name="Holt R.A."/>
            <person name="Subramanian G.M."/>
            <person name="Halpern A."/>
            <person name="Sutton G.G."/>
            <person name="Charlab R."/>
            <person name="Nusskern D.R."/>
            <person name="Wincker P."/>
            <person name="Clark A.G."/>
            <person name="Ribeiro J.M."/>
            <person name="Wides R."/>
            <person name="Salzberg S.L."/>
            <person name="Loftus B."/>
            <person name="Yandell M."/>
            <person name="Majoros W.H."/>
            <person name="Rusch D.B."/>
            <person name="Lai Z."/>
            <person name="Kraft C.L."/>
            <person name="Abril J.F."/>
            <person name="Anthouard V."/>
            <person name="Arensburger P."/>
            <person name="Atkinson P.W."/>
            <person name="Baden H."/>
            <person name="de Berardinis V."/>
            <person name="Baldwin D."/>
            <person name="Benes V."/>
            <person name="Biedler J."/>
            <person name="Blass C."/>
            <person name="Bolanos R."/>
            <person name="Boscus D."/>
            <person name="Barnstead M."/>
            <person name="Cai S."/>
            <person name="Center A."/>
            <person name="Chaturverdi K."/>
            <person name="Christophides G.K."/>
            <person name="Chrystal M.A."/>
            <person name="Clamp M."/>
            <person name="Cravchik A."/>
            <person name="Curwen V."/>
            <person name="Dana A."/>
            <person name="Delcher A."/>
            <person name="Dew I."/>
            <person name="Evans C.A."/>
            <person name="Flanigan M."/>
            <person name="Grundschober-Freimoser A."/>
            <person name="Friedli L."/>
            <person name="Gu Z."/>
            <person name="Guan P."/>
            <person name="Guigo R."/>
            <person name="Hillenmeyer M.E."/>
            <person name="Hladun S.L."/>
            <person name="Hogan J.R."/>
            <person name="Hong Y.S."/>
            <person name="Hoover J."/>
            <person name="Jaillon O."/>
            <person name="Ke Z."/>
            <person name="Kodira C."/>
            <person name="Kokoza E."/>
            <person name="Koutsos A."/>
            <person name="Letunic I."/>
            <person name="Levitsky A."/>
            <person name="Liang Y."/>
            <person name="Lin J.J."/>
            <person name="Lobo N.F."/>
            <person name="Lopez J.R."/>
            <person name="Malek J.A."/>
            <person name="McIntosh T.C."/>
            <person name="Meister S."/>
            <person name="Miller J."/>
            <person name="Mobarry C."/>
            <person name="Mongin E."/>
            <person name="Murphy S.D."/>
            <person name="O'Brochta D.A."/>
            <person name="Pfannkoch C."/>
            <person name="Qi R."/>
            <person name="Regier M.A."/>
            <person name="Remington K."/>
            <person name="Shao H."/>
            <person name="Sharakhova M.V."/>
            <person name="Sitter C.D."/>
            <person name="Shetty J."/>
            <person name="Smith T.J."/>
            <person name="Strong R."/>
            <person name="Sun J."/>
            <person name="Thomasova D."/>
            <person name="Ton L.Q."/>
            <person name="Topalis P."/>
            <person name="Tu Z."/>
            <person name="Unger M.F."/>
            <person name="Walenz B."/>
            <person name="Wang A."/>
            <person name="Wang J."/>
            <person name="Wang M."/>
            <person name="Wang X."/>
            <person name="Woodford K.J."/>
            <person name="Wortman J.R."/>
            <person name="Wu M."/>
            <person name="Yao A."/>
            <person name="Zdobnov E.M."/>
            <person name="Zhang H."/>
            <person name="Zhao Q."/>
            <person name="Zhao S."/>
            <person name="Zhu S.C."/>
            <person name="Zhimulev I."/>
            <person name="Coluzzi M."/>
            <person name="della Torre A."/>
            <person name="Roth C.W."/>
            <person name="Louis C."/>
            <person name="Kalush F."/>
            <person name="Mural R.J."/>
            <person name="Myers E.W."/>
            <person name="Adams M.D."/>
            <person name="Smith H.O."/>
            <person name="Broder S."/>
            <person name="Gardner M.J."/>
            <person name="Fraser C.M."/>
            <person name="Birney E."/>
            <person name="Bork P."/>
            <person name="Brey P.T."/>
            <person name="Venter J.C."/>
            <person name="Weissenbach J."/>
            <person name="Kafatos F.C."/>
            <person name="Collins F.H."/>
            <person name="Hoffman S.L."/>
        </authorList>
    </citation>
    <scope>NUCLEOTIDE SEQUENCE [LARGE SCALE GENOMIC DNA]</scope>
    <source>
        <strain evidence="11">PEST</strain>
    </source>
</reference>
<feature type="domain" description="C2H2-type" evidence="10">
    <location>
        <begin position="282"/>
        <end position="309"/>
    </location>
</feature>
<comment type="caution">
    <text evidence="11">The sequence shown here is derived from an EMBL/GenBank/DDBJ whole genome shotgun (WGS) entry which is preliminary data.</text>
</comment>
<dbReference type="PaxDb" id="7165-AGAP011566-PA"/>
<dbReference type="PANTHER" id="PTHR24394:SF48">
    <property type="entry name" value="ZINC FINGER PROTEIN 771"/>
    <property type="match status" value="1"/>
</dbReference>
<evidence type="ECO:0000313" key="11">
    <source>
        <dbReference type="EMBL" id="EAA05724.4"/>
    </source>
</evidence>
<dbReference type="GO" id="GO:0008270">
    <property type="term" value="F:zinc ion binding"/>
    <property type="evidence" value="ECO:0007669"/>
    <property type="project" value="UniProtKB-KW"/>
</dbReference>
<feature type="domain" description="C2H2-type" evidence="10">
    <location>
        <begin position="449"/>
        <end position="476"/>
    </location>
</feature>
<comment type="subcellular location">
    <subcellularLocation>
        <location evidence="1">Nucleus</location>
    </subcellularLocation>
</comment>
<keyword evidence="8" id="KW-0539">Nucleus</keyword>
<dbReference type="GO" id="GO:0006355">
    <property type="term" value="P:regulation of DNA-templated transcription"/>
    <property type="evidence" value="ECO:0007669"/>
    <property type="project" value="UniProtKB-ARBA"/>
</dbReference>
<dbReference type="FunFam" id="3.30.160.60:FF:001137">
    <property type="entry name" value="Combgap, isoform L"/>
    <property type="match status" value="1"/>
</dbReference>
<evidence type="ECO:0000256" key="1">
    <source>
        <dbReference type="ARBA" id="ARBA00004123"/>
    </source>
</evidence>
<reference evidence="11" key="5">
    <citation type="submission" date="2011-05" db="EMBL/GenBank/DDBJ databases">
        <authorList>
            <consortium name="VectorBase"/>
        </authorList>
    </citation>
    <scope>NUCLEOTIDE SEQUENCE</scope>
    <source>
        <strain evidence="11">PEST</strain>
    </source>
</reference>
<proteinExistence type="predicted"/>
<evidence type="ECO:0000259" key="10">
    <source>
        <dbReference type="PROSITE" id="PS50157"/>
    </source>
</evidence>
<dbReference type="SMART" id="SM00355">
    <property type="entry name" value="ZnF_C2H2"/>
    <property type="match status" value="9"/>
</dbReference>
<evidence type="ECO:0000256" key="8">
    <source>
        <dbReference type="ARBA" id="ARBA00023242"/>
    </source>
</evidence>
<dbReference type="OMA" id="GNKNVVR"/>
<reference evidence="11" key="3">
    <citation type="journal article" date="2004" name="Trends Parasitol.">
        <title>The Anopheles gambiae genome: an update.</title>
        <authorList>
            <person name="Mongin E."/>
            <person name="Louis C."/>
            <person name="Holt R.A."/>
            <person name="Birney E."/>
            <person name="Collins F.H."/>
        </authorList>
    </citation>
    <scope>NUCLEOTIDE SEQUENCE</scope>
    <source>
        <strain evidence="11">PEST</strain>
    </source>
</reference>
<evidence type="ECO:0000256" key="3">
    <source>
        <dbReference type="ARBA" id="ARBA00022737"/>
    </source>
</evidence>
<reference evidence="11" key="4">
    <citation type="journal article" date="2007" name="Genome Biol.">
        <title>Update of the Anopheles gambiae PEST genome assembly.</title>
        <authorList>
            <person name="Sharakhova M.V."/>
            <person name="Hammond M.P."/>
            <person name="Lobo N.F."/>
            <person name="Krzywinski J."/>
            <person name="Unger M.F."/>
            <person name="Hillenmeyer M.E."/>
            <person name="Bruggner R.V."/>
            <person name="Birney E."/>
            <person name="Collins F.H."/>
        </authorList>
    </citation>
    <scope>NUCLEOTIDE SEQUENCE</scope>
    <source>
        <strain evidence="11">PEST</strain>
    </source>
</reference>
<dbReference type="FunFam" id="3.30.160.60:FF:002460">
    <property type="entry name" value="Zgc:174574"/>
    <property type="match status" value="1"/>
</dbReference>
<keyword evidence="3" id="KW-0677">Repeat</keyword>
<evidence type="ECO:0000256" key="6">
    <source>
        <dbReference type="ARBA" id="ARBA00023015"/>
    </source>
</evidence>
<feature type="domain" description="C2H2-type" evidence="10">
    <location>
        <begin position="422"/>
        <end position="444"/>
    </location>
</feature>
<dbReference type="PROSITE" id="PS50157">
    <property type="entry name" value="ZINC_FINGER_C2H2_2"/>
    <property type="match status" value="9"/>
</dbReference>
<dbReference type="SUPFAM" id="SSF57667">
    <property type="entry name" value="beta-beta-alpha zinc fingers"/>
    <property type="match status" value="5"/>
</dbReference>
<dbReference type="HOGENOM" id="CLU_016709_0_1_1"/>
<keyword evidence="4 9" id="KW-0863">Zinc-finger</keyword>
<dbReference type="InterPro" id="IPR036236">
    <property type="entry name" value="Znf_C2H2_sf"/>
</dbReference>
<keyword evidence="6" id="KW-0805">Transcription regulation</keyword>
<keyword evidence="7" id="KW-0804">Transcription</keyword>
<feature type="domain" description="C2H2-type" evidence="10">
    <location>
        <begin position="566"/>
        <end position="593"/>
    </location>
</feature>
<feature type="domain" description="C2H2-type" evidence="10">
    <location>
        <begin position="394"/>
        <end position="421"/>
    </location>
</feature>
<dbReference type="FunFam" id="3.30.160.60:FF:000217">
    <property type="entry name" value="Combgap, isoform F"/>
    <property type="match status" value="2"/>
</dbReference>
<dbReference type="FunFam" id="3.30.160.60:FF:000100">
    <property type="entry name" value="Zinc finger 45-like"/>
    <property type="match status" value="1"/>
</dbReference>
<dbReference type="PROSITE" id="PS00028">
    <property type="entry name" value="ZINC_FINGER_C2H2_1"/>
    <property type="match status" value="9"/>
</dbReference>
<evidence type="ECO:0000256" key="5">
    <source>
        <dbReference type="ARBA" id="ARBA00022833"/>
    </source>
</evidence>
<dbReference type="EMBL" id="AAAB01008834">
    <property type="protein sequence ID" value="EAA05724.4"/>
    <property type="molecule type" value="Genomic_DNA"/>
</dbReference>
<dbReference type="GO" id="GO:0003677">
    <property type="term" value="F:DNA binding"/>
    <property type="evidence" value="ECO:0007669"/>
    <property type="project" value="UniProtKB-KW"/>
</dbReference>
<evidence type="ECO:0000256" key="2">
    <source>
        <dbReference type="ARBA" id="ARBA00022723"/>
    </source>
</evidence>
<evidence type="ECO:0000256" key="4">
    <source>
        <dbReference type="ARBA" id="ARBA00022771"/>
    </source>
</evidence>
<reference evidence="11" key="2">
    <citation type="submission" date="2002-03" db="EMBL/GenBank/DDBJ databases">
        <authorList>
            <consortium name="The Anopheles Genome Sequencing Consortium"/>
        </authorList>
    </citation>
    <scope>NUCLEOTIDE SEQUENCE</scope>
    <source>
        <strain evidence="11">PEST</strain>
    </source>
</reference>
<sequence length="643" mass="70291">MCAAQTNAPASFNYTWGFTENPRPDSVVEISPNINYTVGDGTTTMPYLQLPDGASILLKDGKGSISHAGGKSVRRMIVVNDASALPQGTQRIITTGGTATAVATGHQKKHEVISKKHTTKFVYLLSARILSRFGGLVNQSNTTTLANGLIDTKTKAILTTSGASAFMSPIGPIQLTAEECNDILMKRAAAAVAANNQHAPINNNDGQHTCKQLWSGLIVERRMAISVQVQKVIQGLEEGDDSQATTSNHQMKIEPTLSISPKLEAQEATTPTPNVVPKERPYSCDQCGKSFLLKHHLTTHARVHTGERPHVCVHCGKDFAHKHCLNTHLLLHSTERPYQCQECKKSFTLKHHLLTHSRVHSRERPFVCDQCGRSFPLKRHLVTHSKFHAGERPYVCADCGESFAQDEHLVMHSRFHGSVNPFHCRDCGATFPRKFQLVNHGKIHGRVPHSCTLCGKEFLQKRTLAAHMRIHTGDQPFPCIACGEGFRTKSELNAHNRHTHSGVNPNASNTTIITTNTVHQQQHIEVKQIQHYQGQQQVQDVSNGNIITTIAATGQGSPENAGKPQFACRECGSAFNSREALALHLRLHTGDKSLMTDLCALTAALPGHLFPAVNQGNAIMATNNPIIQNSSFPVQIITSSGQV</sequence>
<dbReference type="Gene3D" id="3.30.160.60">
    <property type="entry name" value="Classic Zinc Finger"/>
    <property type="match status" value="8"/>
</dbReference>
<dbReference type="FunFam" id="3.30.160.60:FF:002343">
    <property type="entry name" value="Zinc finger protein 33A"/>
    <property type="match status" value="1"/>
</dbReference>
<organism evidence="11">
    <name type="scientific">Anopheles gambiae</name>
    <name type="common">African malaria mosquito</name>
    <dbReference type="NCBI Taxonomy" id="7165"/>
    <lineage>
        <taxon>Eukaryota</taxon>
        <taxon>Metazoa</taxon>
        <taxon>Ecdysozoa</taxon>
        <taxon>Arthropoda</taxon>
        <taxon>Hexapoda</taxon>
        <taxon>Insecta</taxon>
        <taxon>Pterygota</taxon>
        <taxon>Neoptera</taxon>
        <taxon>Endopterygota</taxon>
        <taxon>Diptera</taxon>
        <taxon>Nematocera</taxon>
        <taxon>Culicoidea</taxon>
        <taxon>Culicidae</taxon>
        <taxon>Anophelinae</taxon>
        <taxon>Anopheles</taxon>
    </lineage>
</organism>
<feature type="non-terminal residue" evidence="11">
    <location>
        <position position="643"/>
    </location>
</feature>
<gene>
    <name evidence="11" type="ORF">AgaP_AGAP011566</name>
</gene>
<dbReference type="PANTHER" id="PTHR24394">
    <property type="entry name" value="ZINC FINGER PROTEIN"/>
    <property type="match status" value="1"/>
</dbReference>
<accession>Q7QGJ5</accession>
<feature type="domain" description="C2H2-type" evidence="10">
    <location>
        <begin position="477"/>
        <end position="505"/>
    </location>
</feature>
<keyword evidence="2" id="KW-0479">Metal-binding</keyword>
<dbReference type="AlphaFoldDB" id="Q7QGJ5"/>
<dbReference type="FunFam" id="3.30.160.60:FF:000624">
    <property type="entry name" value="zinc finger protein 697"/>
    <property type="match status" value="1"/>
</dbReference>
<dbReference type="PhylomeDB" id="Q7QGJ5"/>
<dbReference type="InterPro" id="IPR013087">
    <property type="entry name" value="Znf_C2H2_type"/>
</dbReference>
<evidence type="ECO:0000256" key="7">
    <source>
        <dbReference type="ARBA" id="ARBA00023163"/>
    </source>
</evidence>
<dbReference type="Pfam" id="PF00096">
    <property type="entry name" value="zf-C2H2"/>
    <property type="match status" value="5"/>
</dbReference>
<dbReference type="GO" id="GO:0048729">
    <property type="term" value="P:tissue morphogenesis"/>
    <property type="evidence" value="ECO:0007669"/>
    <property type="project" value="UniProtKB-ARBA"/>
</dbReference>
<dbReference type="VEuPathDB" id="VectorBase:AGAMI1_013451"/>
<dbReference type="GO" id="GO:0048598">
    <property type="term" value="P:embryonic morphogenesis"/>
    <property type="evidence" value="ECO:0007669"/>
    <property type="project" value="UniProtKB-ARBA"/>
</dbReference>
<feature type="domain" description="C2H2-type" evidence="10">
    <location>
        <begin position="366"/>
        <end position="393"/>
    </location>
</feature>
<feature type="domain" description="C2H2-type" evidence="10">
    <location>
        <begin position="310"/>
        <end position="337"/>
    </location>
</feature>
<dbReference type="VEuPathDB" id="VectorBase:AGAP029534"/>
<protein>
    <submittedName>
        <fullName evidence="11">AGAP011566-PA</fullName>
    </submittedName>
</protein>
<feature type="domain" description="C2H2-type" evidence="10">
    <location>
        <begin position="338"/>
        <end position="365"/>
    </location>
</feature>